<evidence type="ECO:0000313" key="4">
    <source>
        <dbReference type="EMBL" id="RVX12348.1"/>
    </source>
</evidence>
<dbReference type="GO" id="GO:0009414">
    <property type="term" value="P:response to water deprivation"/>
    <property type="evidence" value="ECO:0007669"/>
    <property type="project" value="UniProtKB-ARBA"/>
</dbReference>
<evidence type="ECO:0000256" key="2">
    <source>
        <dbReference type="RuleBase" id="RU003995"/>
    </source>
</evidence>
<reference evidence="4 5" key="1">
    <citation type="journal article" date="2018" name="PLoS Genet.">
        <title>Population sequencing reveals clonal diversity and ancestral inbreeding in the grapevine cultivar Chardonnay.</title>
        <authorList>
            <person name="Roach M.J."/>
            <person name="Johnson D.L."/>
            <person name="Bohlmann J."/>
            <person name="van Vuuren H.J."/>
            <person name="Jones S.J."/>
            <person name="Pretorius I.S."/>
            <person name="Schmidt S.A."/>
            <person name="Borneman A.R."/>
        </authorList>
    </citation>
    <scope>NUCLEOTIDE SEQUENCE [LARGE SCALE GENOMIC DNA]</scope>
    <source>
        <strain evidence="5">cv. Chardonnay</strain>
        <tissue evidence="4">Leaf</tissue>
    </source>
</reference>
<dbReference type="InterPro" id="IPR000167">
    <property type="entry name" value="Dehydrin"/>
</dbReference>
<protein>
    <submittedName>
        <fullName evidence="4">Dehydrin COR410</fullName>
    </submittedName>
</protein>
<sequence>MADQHPQEDAPMTDVDVVKVSKPQREEKSTLTEEHHQHHSSSSSDESVPVEKCDEMSKEELTNPEEKKGFLEKLKEKLPGQHKKGEEADHATPTECAPDKHSPEKKGILEKIKEKLPGSHKNGEEKDKEK</sequence>
<evidence type="ECO:0000256" key="3">
    <source>
        <dbReference type="SAM" id="MobiDB-lite"/>
    </source>
</evidence>
<comment type="caution">
    <text evidence="4">The sequence shown here is derived from an EMBL/GenBank/DDBJ whole genome shotgun (WGS) entry which is preliminary data.</text>
</comment>
<organism evidence="4 5">
    <name type="scientific">Vitis vinifera</name>
    <name type="common">Grape</name>
    <dbReference type="NCBI Taxonomy" id="29760"/>
    <lineage>
        <taxon>Eukaryota</taxon>
        <taxon>Viridiplantae</taxon>
        <taxon>Streptophyta</taxon>
        <taxon>Embryophyta</taxon>
        <taxon>Tracheophyta</taxon>
        <taxon>Spermatophyta</taxon>
        <taxon>Magnoliopsida</taxon>
        <taxon>eudicotyledons</taxon>
        <taxon>Gunneridae</taxon>
        <taxon>Pentapetalae</taxon>
        <taxon>rosids</taxon>
        <taxon>Vitales</taxon>
        <taxon>Vitaceae</taxon>
        <taxon>Viteae</taxon>
        <taxon>Vitis</taxon>
    </lineage>
</organism>
<feature type="compositionally biased region" description="Basic and acidic residues" evidence="3">
    <location>
        <begin position="49"/>
        <end position="130"/>
    </location>
</feature>
<dbReference type="PANTHER" id="PTHR33346">
    <property type="entry name" value="DEHYDRIN XERO 2-RELATED"/>
    <property type="match status" value="1"/>
</dbReference>
<dbReference type="GO" id="GO:0009409">
    <property type="term" value="P:response to cold"/>
    <property type="evidence" value="ECO:0007669"/>
    <property type="project" value="UniProtKB-ARBA"/>
</dbReference>
<feature type="compositionally biased region" description="Basic and acidic residues" evidence="3">
    <location>
        <begin position="16"/>
        <end position="36"/>
    </location>
</feature>
<dbReference type="Pfam" id="PF00257">
    <property type="entry name" value="Dehydrin"/>
    <property type="match status" value="1"/>
</dbReference>
<evidence type="ECO:0000256" key="1">
    <source>
        <dbReference type="ARBA" id="ARBA00008403"/>
    </source>
</evidence>
<evidence type="ECO:0000313" key="5">
    <source>
        <dbReference type="Proteomes" id="UP000288805"/>
    </source>
</evidence>
<accession>A0A438JTW6</accession>
<dbReference type="PROSITE" id="PS00823">
    <property type="entry name" value="DEHYDRIN_2"/>
    <property type="match status" value="1"/>
</dbReference>
<dbReference type="InterPro" id="IPR030513">
    <property type="entry name" value="Dehydrin_CS"/>
</dbReference>
<name>A0A438JTW6_VITVI</name>
<dbReference type="EMBL" id="QGNW01000028">
    <property type="protein sequence ID" value="RVX12348.1"/>
    <property type="molecule type" value="Genomic_DNA"/>
</dbReference>
<feature type="region of interest" description="Disordered" evidence="3">
    <location>
        <begin position="1"/>
        <end position="130"/>
    </location>
</feature>
<dbReference type="AlphaFoldDB" id="A0A438JTW6"/>
<dbReference type="Proteomes" id="UP000288805">
    <property type="component" value="Unassembled WGS sequence"/>
</dbReference>
<proteinExistence type="inferred from homology"/>
<gene>
    <name evidence="4" type="primary">COR410</name>
    <name evidence="4" type="ORF">CK203_010484</name>
</gene>
<dbReference type="PANTHER" id="PTHR33346:SF2">
    <property type="entry name" value="DEHYDRIN ERD14"/>
    <property type="match status" value="1"/>
</dbReference>
<comment type="similarity">
    <text evidence="1 2">Belongs to the plant dehydrin family.</text>
</comment>